<dbReference type="CDD" id="cd06343">
    <property type="entry name" value="PBP1_ABC_ligand_binding-like"/>
    <property type="match status" value="1"/>
</dbReference>
<dbReference type="SUPFAM" id="SSF53822">
    <property type="entry name" value="Periplasmic binding protein-like I"/>
    <property type="match status" value="1"/>
</dbReference>
<organism evidence="5 6">
    <name type="scientific">Rhodopseudomonas faecalis</name>
    <dbReference type="NCBI Taxonomy" id="99655"/>
    <lineage>
        <taxon>Bacteria</taxon>
        <taxon>Pseudomonadati</taxon>
        <taxon>Pseudomonadota</taxon>
        <taxon>Alphaproteobacteria</taxon>
        <taxon>Hyphomicrobiales</taxon>
        <taxon>Nitrobacteraceae</taxon>
        <taxon>Rhodopseudomonas</taxon>
    </lineage>
</organism>
<dbReference type="EMBL" id="QJTI01000008">
    <property type="protein sequence ID" value="PYF03087.1"/>
    <property type="molecule type" value="Genomic_DNA"/>
</dbReference>
<evidence type="ECO:0000313" key="5">
    <source>
        <dbReference type="EMBL" id="PYF03087.1"/>
    </source>
</evidence>
<evidence type="ECO:0000256" key="2">
    <source>
        <dbReference type="ARBA" id="ARBA00022729"/>
    </source>
</evidence>
<gene>
    <name evidence="5" type="ORF">BJ122_10812</name>
</gene>
<dbReference type="InterPro" id="IPR028082">
    <property type="entry name" value="Peripla_BP_I"/>
</dbReference>
<dbReference type="PANTHER" id="PTHR47235">
    <property type="entry name" value="BLR6548 PROTEIN"/>
    <property type="match status" value="1"/>
</dbReference>
<evidence type="ECO:0000256" key="3">
    <source>
        <dbReference type="SAM" id="SignalP"/>
    </source>
</evidence>
<accession>A0A318TGU2</accession>
<evidence type="ECO:0000256" key="1">
    <source>
        <dbReference type="ARBA" id="ARBA00010062"/>
    </source>
</evidence>
<evidence type="ECO:0000313" key="6">
    <source>
        <dbReference type="Proteomes" id="UP000248148"/>
    </source>
</evidence>
<protein>
    <submittedName>
        <fullName evidence="5">Amino acid/amide ABC transporter substrate-binding protein (HAAT family)</fullName>
    </submittedName>
</protein>
<comment type="similarity">
    <text evidence="1">Belongs to the leucine-binding protein family.</text>
</comment>
<dbReference type="OrthoDB" id="9770729at2"/>
<evidence type="ECO:0000259" key="4">
    <source>
        <dbReference type="Pfam" id="PF13458"/>
    </source>
</evidence>
<feature type="chain" id="PRO_5016240981" evidence="3">
    <location>
        <begin position="27"/>
        <end position="408"/>
    </location>
</feature>
<dbReference type="InterPro" id="IPR028081">
    <property type="entry name" value="Leu-bd"/>
</dbReference>
<comment type="caution">
    <text evidence="5">The sequence shown here is derived from an EMBL/GenBank/DDBJ whole genome shotgun (WGS) entry which is preliminary data.</text>
</comment>
<dbReference type="Pfam" id="PF13458">
    <property type="entry name" value="Peripla_BP_6"/>
    <property type="match status" value="1"/>
</dbReference>
<dbReference type="AlphaFoldDB" id="A0A318TGU2"/>
<reference evidence="5 6" key="1">
    <citation type="submission" date="2018-06" db="EMBL/GenBank/DDBJ databases">
        <title>Genomic Encyclopedia of Archaeal and Bacterial Type Strains, Phase II (KMG-II): from individual species to whole genera.</title>
        <authorList>
            <person name="Goeker M."/>
        </authorList>
    </citation>
    <scope>NUCLEOTIDE SEQUENCE [LARGE SCALE GENOMIC DNA]</scope>
    <source>
        <strain evidence="5 6">JCM 11668</strain>
    </source>
</reference>
<feature type="signal peptide" evidence="3">
    <location>
        <begin position="1"/>
        <end position="26"/>
    </location>
</feature>
<name>A0A318TGU2_9BRAD</name>
<keyword evidence="2 3" id="KW-0732">Signal</keyword>
<dbReference type="Proteomes" id="UP000248148">
    <property type="component" value="Unassembled WGS sequence"/>
</dbReference>
<dbReference type="Gene3D" id="3.40.50.2300">
    <property type="match status" value="2"/>
</dbReference>
<sequence length="408" mass="44520">MSMVRKVASISAALLLCAATSTTALAQKKYGPGVSDTEIKIGNIMPYSGPASAYGVIGRTEAAYFKKINDAGGINGRKINFISYDDAYSPPKAVEQARKLVESDEVLLIFNSLGTPSNSAIHKYMNAKKVPQLFVATGATKWNDPKNFPWTMGWQPNYQSETQIYAKYLLKEKPNAKIGVLFQNDDYGKDYLKGLKDGLGAKASSMIVMEESYETSEPTIDNHIVKLKASGADVFVNITTPKFAAQAIKKAAEIGWTPTQFLNNVSASVGSVIKPAGYENAQNIISAAYVKDVTDPQWHDDAGMREFLAFMERDFPEGNKLDGSTVVGYGVAQTLVQVLKQCGDDLTRDNVMKQAANLKSFRTEVLLPGISINTSPTDFAPISQLQLMRFKGEKWELFGDIISADVDG</sequence>
<feature type="domain" description="Leucine-binding protein" evidence="4">
    <location>
        <begin position="38"/>
        <end position="391"/>
    </location>
</feature>
<dbReference type="PANTHER" id="PTHR47235:SF1">
    <property type="entry name" value="BLR6548 PROTEIN"/>
    <property type="match status" value="1"/>
</dbReference>
<dbReference type="RefSeq" id="WP_110780711.1">
    <property type="nucleotide sequence ID" value="NZ_QJTI01000008.1"/>
</dbReference>
<proteinExistence type="inferred from homology"/>
<keyword evidence="6" id="KW-1185">Reference proteome</keyword>